<proteinExistence type="inferred from homology"/>
<evidence type="ECO:0000313" key="3">
    <source>
        <dbReference type="EMBL" id="KAF9760530.1"/>
    </source>
</evidence>
<keyword evidence="2" id="KW-0560">Oxidoreductase</keyword>
<gene>
    <name evidence="3" type="ORF">IM811_002224</name>
</gene>
<evidence type="ECO:0000313" key="4">
    <source>
        <dbReference type="Proteomes" id="UP000616885"/>
    </source>
</evidence>
<comment type="similarity">
    <text evidence="1">Belongs to the short-chain dehydrogenases/reductases (SDR) family.</text>
</comment>
<dbReference type="SUPFAM" id="SSF51735">
    <property type="entry name" value="NAD(P)-binding Rossmann-fold domains"/>
    <property type="match status" value="1"/>
</dbReference>
<dbReference type="GO" id="GO:0016491">
    <property type="term" value="F:oxidoreductase activity"/>
    <property type="evidence" value="ECO:0007669"/>
    <property type="project" value="UniProtKB-KW"/>
</dbReference>
<dbReference type="PANTHER" id="PTHR24320:SF272">
    <property type="entry name" value="NAD(P)-BINDING ROSSMANN-FOLD SUPERFAMILY PROTEIN"/>
    <property type="match status" value="1"/>
</dbReference>
<comment type="caution">
    <text evidence="3">The sequence shown here is derived from an EMBL/GenBank/DDBJ whole genome shotgun (WGS) entry which is preliminary data.</text>
</comment>
<evidence type="ECO:0000256" key="1">
    <source>
        <dbReference type="ARBA" id="ARBA00006484"/>
    </source>
</evidence>
<dbReference type="AlphaFoldDB" id="A0A8H7NR57"/>
<sequence length="337" mass="36218">MSKYLALHADPSGPGDARPTALQIVRDEGLGGALTDKAVLITGANQGLGLETARAMHATGATVYLGVRDTKKGQKAIDDILSSSESSAGGLHLIEMSLDSLESVRSAAKTFLAHSPKLNILILNAGVMATPQGQTKDGFETQFGTCHVGHFLLFQLLQPRLLESSTPSFNSRVISLSSMGHRCGEVRFDDLGFRKPGSYDPWVAYGQAKTSNLYLANEIERRYGSQGLHAISLHPGSIGTNLGQYLDPEVVKKISEDPSMFRYMTSHEQGASTSIYAAISKEWEGRGGRYLADCVEQSQAKPGTPPLDAVDLGYAPWAFDEEKATKLWEVSCGLVGV</sequence>
<protein>
    <submittedName>
        <fullName evidence="3">Uncharacterized protein</fullName>
    </submittedName>
</protein>
<dbReference type="Proteomes" id="UP000616885">
    <property type="component" value="Unassembled WGS sequence"/>
</dbReference>
<dbReference type="InterPro" id="IPR002347">
    <property type="entry name" value="SDR_fam"/>
</dbReference>
<name>A0A8H7NR57_BIOOC</name>
<dbReference type="Pfam" id="PF00106">
    <property type="entry name" value="adh_short"/>
    <property type="match status" value="1"/>
</dbReference>
<organism evidence="3 4">
    <name type="scientific">Bionectria ochroleuca</name>
    <name type="common">Gliocladium roseum</name>
    <dbReference type="NCBI Taxonomy" id="29856"/>
    <lineage>
        <taxon>Eukaryota</taxon>
        <taxon>Fungi</taxon>
        <taxon>Dikarya</taxon>
        <taxon>Ascomycota</taxon>
        <taxon>Pezizomycotina</taxon>
        <taxon>Sordariomycetes</taxon>
        <taxon>Hypocreomycetidae</taxon>
        <taxon>Hypocreales</taxon>
        <taxon>Bionectriaceae</taxon>
        <taxon>Clonostachys</taxon>
    </lineage>
</organism>
<dbReference type="EMBL" id="JADCTT010000001">
    <property type="protein sequence ID" value="KAF9760530.1"/>
    <property type="molecule type" value="Genomic_DNA"/>
</dbReference>
<dbReference type="InterPro" id="IPR036291">
    <property type="entry name" value="NAD(P)-bd_dom_sf"/>
</dbReference>
<evidence type="ECO:0000256" key="2">
    <source>
        <dbReference type="ARBA" id="ARBA00023002"/>
    </source>
</evidence>
<dbReference type="Gene3D" id="3.40.50.720">
    <property type="entry name" value="NAD(P)-binding Rossmann-like Domain"/>
    <property type="match status" value="1"/>
</dbReference>
<dbReference type="PRINTS" id="PR00081">
    <property type="entry name" value="GDHRDH"/>
</dbReference>
<reference evidence="3" key="1">
    <citation type="submission" date="2020-10" db="EMBL/GenBank/DDBJ databases">
        <title>High-Quality Genome Resource of Clonostachys rosea strain S41 by Oxford Nanopore Long-Read Sequencing.</title>
        <authorList>
            <person name="Wang H."/>
        </authorList>
    </citation>
    <scope>NUCLEOTIDE SEQUENCE</scope>
    <source>
        <strain evidence="3">S41</strain>
    </source>
</reference>
<dbReference type="PANTHER" id="PTHR24320">
    <property type="entry name" value="RETINOL DEHYDROGENASE"/>
    <property type="match status" value="1"/>
</dbReference>
<accession>A0A8H7NR57</accession>